<dbReference type="EMBL" id="JAJHUN010000001">
    <property type="protein sequence ID" value="KAJ4165888.1"/>
    <property type="molecule type" value="Genomic_DNA"/>
</dbReference>
<dbReference type="Proteomes" id="UP001144673">
    <property type="component" value="Chromosome 1"/>
</dbReference>
<proteinExistence type="predicted"/>
<feature type="region of interest" description="Disordered" evidence="1">
    <location>
        <begin position="31"/>
        <end position="50"/>
    </location>
</feature>
<sequence length="86" mass="9405">MYRDSCALRQPRRRPFTAEAIVSLHNSAWQAQGPSATTGTSVGPCAPHRQRPRRLSLIPAVSDSGYACQSLTYNVEVDELLSTSTN</sequence>
<keyword evidence="3" id="KW-1185">Reference proteome</keyword>
<organism evidence="2 3">
    <name type="scientific">Akanthomyces muscarius</name>
    <name type="common">Entomopathogenic fungus</name>
    <name type="synonym">Lecanicillium muscarium</name>
    <dbReference type="NCBI Taxonomy" id="2231603"/>
    <lineage>
        <taxon>Eukaryota</taxon>
        <taxon>Fungi</taxon>
        <taxon>Dikarya</taxon>
        <taxon>Ascomycota</taxon>
        <taxon>Pezizomycotina</taxon>
        <taxon>Sordariomycetes</taxon>
        <taxon>Hypocreomycetidae</taxon>
        <taxon>Hypocreales</taxon>
        <taxon>Cordycipitaceae</taxon>
        <taxon>Akanthomyces</taxon>
    </lineage>
</organism>
<protein>
    <submittedName>
        <fullName evidence="2">Uncharacterized protein</fullName>
    </submittedName>
</protein>
<gene>
    <name evidence="2" type="ORF">LMH87_007498</name>
</gene>
<name>A0A9W8QPS6_AKAMU</name>
<dbReference type="RefSeq" id="XP_056060803.1">
    <property type="nucleotide sequence ID" value="XM_056192597.1"/>
</dbReference>
<dbReference type="KEGG" id="amus:LMH87_007498"/>
<evidence type="ECO:0000256" key="1">
    <source>
        <dbReference type="SAM" id="MobiDB-lite"/>
    </source>
</evidence>
<evidence type="ECO:0000313" key="3">
    <source>
        <dbReference type="Proteomes" id="UP001144673"/>
    </source>
</evidence>
<dbReference type="AlphaFoldDB" id="A0A9W8QPS6"/>
<reference evidence="2" key="1">
    <citation type="journal article" date="2023" name="Access Microbiol">
        <title>De-novo genome assembly for Akanthomyces muscarius, a biocontrol agent of insect agricultural pests.</title>
        <authorList>
            <person name="Erdos Z."/>
            <person name="Studholme D.J."/>
            <person name="Raymond B."/>
            <person name="Sharma M."/>
        </authorList>
    </citation>
    <scope>NUCLEOTIDE SEQUENCE</scope>
    <source>
        <strain evidence="2">Ve6</strain>
    </source>
</reference>
<dbReference type="GeneID" id="80894657"/>
<comment type="caution">
    <text evidence="2">The sequence shown here is derived from an EMBL/GenBank/DDBJ whole genome shotgun (WGS) entry which is preliminary data.</text>
</comment>
<accession>A0A9W8QPS6</accession>
<feature type="compositionally biased region" description="Polar residues" evidence="1">
    <location>
        <begin position="31"/>
        <end position="41"/>
    </location>
</feature>
<evidence type="ECO:0000313" key="2">
    <source>
        <dbReference type="EMBL" id="KAJ4165888.1"/>
    </source>
</evidence>